<protein>
    <submittedName>
        <fullName evidence="1">Uncharacterized protein</fullName>
    </submittedName>
</protein>
<dbReference type="Proteomes" id="UP000321947">
    <property type="component" value="Unassembled WGS sequence"/>
</dbReference>
<dbReference type="AlphaFoldDB" id="A0A5D3CYW9"/>
<reference evidence="1 2" key="1">
    <citation type="submission" date="2019-08" db="EMBL/GenBank/DDBJ databases">
        <title>Draft genome sequences of two oriental melons (Cucumis melo L. var makuwa).</title>
        <authorList>
            <person name="Kwon S.-Y."/>
        </authorList>
    </citation>
    <scope>NUCLEOTIDE SEQUENCE [LARGE SCALE GENOMIC DNA]</scope>
    <source>
        <strain evidence="2">cv. Chang Bougi</strain>
        <tissue evidence="1">Leaf</tissue>
    </source>
</reference>
<accession>A0A5D3CYW9</accession>
<comment type="caution">
    <text evidence="1">The sequence shown here is derived from an EMBL/GenBank/DDBJ whole genome shotgun (WGS) entry which is preliminary data.</text>
</comment>
<dbReference type="EMBL" id="SSTD01008197">
    <property type="protein sequence ID" value="TYK16927.1"/>
    <property type="molecule type" value="Genomic_DNA"/>
</dbReference>
<gene>
    <name evidence="1" type="ORF">E5676_scaffold130G00630</name>
</gene>
<proteinExistence type="predicted"/>
<name>A0A5D3CYW9_CUCMM</name>
<evidence type="ECO:0000313" key="2">
    <source>
        <dbReference type="Proteomes" id="UP000321947"/>
    </source>
</evidence>
<organism evidence="1 2">
    <name type="scientific">Cucumis melo var. makuwa</name>
    <name type="common">Oriental melon</name>
    <dbReference type="NCBI Taxonomy" id="1194695"/>
    <lineage>
        <taxon>Eukaryota</taxon>
        <taxon>Viridiplantae</taxon>
        <taxon>Streptophyta</taxon>
        <taxon>Embryophyta</taxon>
        <taxon>Tracheophyta</taxon>
        <taxon>Spermatophyta</taxon>
        <taxon>Magnoliopsida</taxon>
        <taxon>eudicotyledons</taxon>
        <taxon>Gunneridae</taxon>
        <taxon>Pentapetalae</taxon>
        <taxon>rosids</taxon>
        <taxon>fabids</taxon>
        <taxon>Cucurbitales</taxon>
        <taxon>Cucurbitaceae</taxon>
        <taxon>Benincaseae</taxon>
        <taxon>Cucumis</taxon>
    </lineage>
</organism>
<evidence type="ECO:0000313" key="1">
    <source>
        <dbReference type="EMBL" id="TYK16927.1"/>
    </source>
</evidence>
<sequence>MGDQVRKNTLPRSSQNRQRFKKRNKFRFLDFILLAHETSLRVLLDIISHIGPEVVLFQQSISSLFVSSARNNDTSEMNFRNYTDVPQSTGSTASDTKTHILGAIARMPQSLVPISVDGKNLWILDSGAADHLIGNELEEDDRHCSVSQS</sequence>